<accession>A0AB36T2W4</accession>
<dbReference type="Proteomes" id="UP000220078">
    <property type="component" value="Unassembled WGS sequence"/>
</dbReference>
<proteinExistence type="predicted"/>
<reference evidence="1 2" key="1">
    <citation type="submission" date="2017-09" db="EMBL/GenBank/DDBJ databases">
        <title>Large-scale bioinformatics analysis of Bacillus genomes uncovers conserved roles of natural products in bacterial physiology.</title>
        <authorList>
            <consortium name="Agbiome Team Llc"/>
            <person name="Bleich R.M."/>
            <person name="Kirk G.J."/>
            <person name="Santa Maria K.C."/>
            <person name="Allen S.E."/>
            <person name="Farag S."/>
            <person name="Shank E.A."/>
            <person name="Bowers A."/>
        </authorList>
    </citation>
    <scope>NUCLEOTIDE SEQUENCE [LARGE SCALE GENOMIC DNA]</scope>
    <source>
        <strain evidence="1 2">AFS027629</strain>
    </source>
</reference>
<organism evidence="1 2">
    <name type="scientific">Bacillus toyonensis</name>
    <dbReference type="NCBI Taxonomy" id="155322"/>
    <lineage>
        <taxon>Bacteria</taxon>
        <taxon>Bacillati</taxon>
        <taxon>Bacillota</taxon>
        <taxon>Bacilli</taxon>
        <taxon>Bacillales</taxon>
        <taxon>Bacillaceae</taxon>
        <taxon>Bacillus</taxon>
        <taxon>Bacillus cereus group</taxon>
    </lineage>
</organism>
<protein>
    <submittedName>
        <fullName evidence="1">Uncharacterized protein</fullName>
    </submittedName>
</protein>
<sequence length="59" mass="6691">MKLLIELKNQDIPLVVSSAPQEVLKAIAESEDDKLVFKNETLLLNEDFENIKSVTVTFE</sequence>
<evidence type="ECO:0000313" key="2">
    <source>
        <dbReference type="Proteomes" id="UP000220078"/>
    </source>
</evidence>
<dbReference type="AlphaFoldDB" id="A0AB36T2W4"/>
<comment type="caution">
    <text evidence="1">The sequence shown here is derived from an EMBL/GenBank/DDBJ whole genome shotgun (WGS) entry which is preliminary data.</text>
</comment>
<gene>
    <name evidence="1" type="ORF">CN551_18810</name>
</gene>
<dbReference type="EMBL" id="NUAP01000033">
    <property type="protein sequence ID" value="PEN87041.1"/>
    <property type="molecule type" value="Genomic_DNA"/>
</dbReference>
<name>A0AB36T2W4_9BACI</name>
<dbReference type="RefSeq" id="WP_098126785.1">
    <property type="nucleotide sequence ID" value="NZ_NUAP01000033.1"/>
</dbReference>
<evidence type="ECO:0000313" key="1">
    <source>
        <dbReference type="EMBL" id="PEN87041.1"/>
    </source>
</evidence>